<organism evidence="1 2">
    <name type="scientific">candidate division KSB3 bacterium</name>
    <dbReference type="NCBI Taxonomy" id="2044937"/>
    <lineage>
        <taxon>Bacteria</taxon>
        <taxon>candidate division KSB3</taxon>
    </lineage>
</organism>
<proteinExistence type="predicted"/>
<accession>A0A9D5Q7Y4</accession>
<dbReference type="EMBL" id="WJJP01000661">
    <property type="protein sequence ID" value="MBD3326923.1"/>
    <property type="molecule type" value="Genomic_DNA"/>
</dbReference>
<dbReference type="Proteomes" id="UP000649604">
    <property type="component" value="Unassembled WGS sequence"/>
</dbReference>
<feature type="non-terminal residue" evidence="1">
    <location>
        <position position="124"/>
    </location>
</feature>
<comment type="caution">
    <text evidence="1">The sequence shown here is derived from an EMBL/GenBank/DDBJ whole genome shotgun (WGS) entry which is preliminary data.</text>
</comment>
<gene>
    <name evidence="1" type="ORF">GF339_20225</name>
</gene>
<protein>
    <submittedName>
        <fullName evidence="1">Uncharacterized protein</fullName>
    </submittedName>
</protein>
<dbReference type="AlphaFoldDB" id="A0A9D5Q7Y4"/>
<evidence type="ECO:0000313" key="1">
    <source>
        <dbReference type="EMBL" id="MBD3326923.1"/>
    </source>
</evidence>
<reference evidence="1" key="1">
    <citation type="submission" date="2019-11" db="EMBL/GenBank/DDBJ databases">
        <title>Microbial mats filling the niche in hypersaline microbial mats.</title>
        <authorList>
            <person name="Wong H.L."/>
            <person name="Macleod F.I."/>
            <person name="White R.A. III"/>
            <person name="Burns B.P."/>
        </authorList>
    </citation>
    <scope>NUCLEOTIDE SEQUENCE</scope>
    <source>
        <strain evidence="1">Rbin_158</strain>
    </source>
</reference>
<name>A0A9D5Q7Y4_9BACT</name>
<sequence length="124" mass="14252">MNAQQLAFLEEQPEAILQKTHPELNLEKWSIWRPSKSPNKELRVQILERTATLQDGSKLNSKVEVGFTNKGVLTTEDRKTYYALIKIWEDKGRPIAQVSISLRHLARVLNKKWGTNVIEALTQS</sequence>
<evidence type="ECO:0000313" key="2">
    <source>
        <dbReference type="Proteomes" id="UP000649604"/>
    </source>
</evidence>